<organism evidence="8 9">
    <name type="scientific">Hyaloscypha variabilis (strain UAMH 11265 / GT02V1 / F)</name>
    <name type="common">Meliniomyces variabilis</name>
    <dbReference type="NCBI Taxonomy" id="1149755"/>
    <lineage>
        <taxon>Eukaryota</taxon>
        <taxon>Fungi</taxon>
        <taxon>Dikarya</taxon>
        <taxon>Ascomycota</taxon>
        <taxon>Pezizomycotina</taxon>
        <taxon>Leotiomycetes</taxon>
        <taxon>Helotiales</taxon>
        <taxon>Hyaloscyphaceae</taxon>
        <taxon>Hyaloscypha</taxon>
        <taxon>Hyaloscypha variabilis</taxon>
    </lineage>
</organism>
<accession>A0A2J6R188</accession>
<dbReference type="OrthoDB" id="269227at2759"/>
<evidence type="ECO:0000259" key="7">
    <source>
        <dbReference type="Pfam" id="PF05199"/>
    </source>
</evidence>
<feature type="signal peptide" evidence="5">
    <location>
        <begin position="1"/>
        <end position="18"/>
    </location>
</feature>
<keyword evidence="5" id="KW-0732">Signal</keyword>
<dbReference type="STRING" id="1149755.A0A2J6R188"/>
<dbReference type="GO" id="GO:0050660">
    <property type="term" value="F:flavin adenine dinucleotide binding"/>
    <property type="evidence" value="ECO:0007669"/>
    <property type="project" value="InterPro"/>
</dbReference>
<dbReference type="InterPro" id="IPR012132">
    <property type="entry name" value="GMC_OxRdtase"/>
</dbReference>
<sequence>MVSLSATLLIAFSALVSAQPGRLYSSCFAIPGNASYDYVVVGGGTAGLAIAKRLAETASVAVIEAGGVYEIENGNQSVVPYFALTMGVLSTSTSYPRQPLVDWDLISQPVAGAGDKRIHYARGKTLGGCSALNTMGYLRGSVGTHQRWADLVGDDSYTWENVLPYFKKSATFTPPNLAKRFPANATVQFDPTVFDNSLNGPIQVSYGNWIDVTTTWLAVALQAIGMPLGSLGFNSGVLSGFGDWVTDEIKPEDATRSSSEAGYLRQAIADPNSAITVYTHTQASKILFDSNKTANGVLVNTAGFEYIISATQEVILSAGVFHSPQLLMLSGIGPAATLESFDIPVISNMSGVGQNLWDQIFFDVLSGVNLPAFIPTPENEASTLQSYLQDQEGPYSSAGGYVSFEKIPQDLRQNFSQRTQDLLATLPEDWPEIEYIVLAYPGANSTIGAVSATIEAPFSRGNVTISSSSITDPPVINLNWLSDPADEELLVAAFRRCRQAWDSPAIQQVRVGPEIAPGLATQTDEEILAWIRLNLGIQWHASSSNKMGVEGDPLAVVDSKARVFGVQGLRVVDVSSIPFSVPGHPSGTAYMLAEKIADDIKNGN</sequence>
<evidence type="ECO:0000256" key="2">
    <source>
        <dbReference type="ARBA" id="ARBA00023180"/>
    </source>
</evidence>
<evidence type="ECO:0000256" key="1">
    <source>
        <dbReference type="ARBA" id="ARBA00010790"/>
    </source>
</evidence>
<feature type="active site" description="Proton acceptor" evidence="3">
    <location>
        <position position="584"/>
    </location>
</feature>
<comment type="cofactor">
    <cofactor evidence="4">
        <name>FAD</name>
        <dbReference type="ChEBI" id="CHEBI:57692"/>
    </cofactor>
</comment>
<feature type="binding site" evidence="4">
    <location>
        <begin position="539"/>
        <end position="540"/>
    </location>
    <ligand>
        <name>FAD</name>
        <dbReference type="ChEBI" id="CHEBI:57692"/>
    </ligand>
</feature>
<name>A0A2J6R188_HYAVF</name>
<keyword evidence="9" id="KW-1185">Reference proteome</keyword>
<dbReference type="Pfam" id="PF00732">
    <property type="entry name" value="GMC_oxred_N"/>
    <property type="match status" value="1"/>
</dbReference>
<evidence type="ECO:0000256" key="3">
    <source>
        <dbReference type="PIRSR" id="PIRSR000137-1"/>
    </source>
</evidence>
<dbReference type="EMBL" id="KZ613959">
    <property type="protein sequence ID" value="PMD32276.1"/>
    <property type="molecule type" value="Genomic_DNA"/>
</dbReference>
<dbReference type="SUPFAM" id="SSF54373">
    <property type="entry name" value="FAD-linked reductases, C-terminal domain"/>
    <property type="match status" value="1"/>
</dbReference>
<dbReference type="Gene3D" id="3.30.560.10">
    <property type="entry name" value="Glucose Oxidase, domain 3"/>
    <property type="match status" value="1"/>
</dbReference>
<dbReference type="Pfam" id="PF05199">
    <property type="entry name" value="GMC_oxred_C"/>
    <property type="match status" value="1"/>
</dbReference>
<dbReference type="GO" id="GO:0016614">
    <property type="term" value="F:oxidoreductase activity, acting on CH-OH group of donors"/>
    <property type="evidence" value="ECO:0007669"/>
    <property type="project" value="InterPro"/>
</dbReference>
<dbReference type="SUPFAM" id="SSF51905">
    <property type="entry name" value="FAD/NAD(P)-binding domain"/>
    <property type="match status" value="1"/>
</dbReference>
<dbReference type="InterPro" id="IPR000172">
    <property type="entry name" value="GMC_OxRdtase_N"/>
</dbReference>
<evidence type="ECO:0000256" key="5">
    <source>
        <dbReference type="SAM" id="SignalP"/>
    </source>
</evidence>
<feature type="domain" description="Glucose-methanol-choline oxidoreductase C-terminal" evidence="7">
    <location>
        <begin position="457"/>
        <end position="593"/>
    </location>
</feature>
<dbReference type="Gene3D" id="3.50.50.60">
    <property type="entry name" value="FAD/NAD(P)-binding domain"/>
    <property type="match status" value="1"/>
</dbReference>
<dbReference type="PANTHER" id="PTHR11552:SF138">
    <property type="entry name" value="DEHYDROGENASE PKFF-RELATED"/>
    <property type="match status" value="1"/>
</dbReference>
<dbReference type="InterPro" id="IPR007867">
    <property type="entry name" value="GMC_OxRtase_C"/>
</dbReference>
<keyword evidence="2" id="KW-0325">Glycoprotein</keyword>
<dbReference type="PANTHER" id="PTHR11552">
    <property type="entry name" value="GLUCOSE-METHANOL-CHOLINE GMC OXIDOREDUCTASE"/>
    <property type="match status" value="1"/>
</dbReference>
<evidence type="ECO:0000313" key="8">
    <source>
        <dbReference type="EMBL" id="PMD32276.1"/>
    </source>
</evidence>
<dbReference type="Proteomes" id="UP000235786">
    <property type="component" value="Unassembled WGS sequence"/>
</dbReference>
<evidence type="ECO:0000259" key="6">
    <source>
        <dbReference type="Pfam" id="PF00732"/>
    </source>
</evidence>
<dbReference type="InterPro" id="IPR036188">
    <property type="entry name" value="FAD/NAD-bd_sf"/>
</dbReference>
<dbReference type="GO" id="GO:0044550">
    <property type="term" value="P:secondary metabolite biosynthetic process"/>
    <property type="evidence" value="ECO:0007669"/>
    <property type="project" value="TreeGrafter"/>
</dbReference>
<feature type="active site" description="Proton donor" evidence="3">
    <location>
        <position position="540"/>
    </location>
</feature>
<feature type="chain" id="PRO_5014417965" evidence="5">
    <location>
        <begin position="19"/>
        <end position="604"/>
    </location>
</feature>
<dbReference type="PIRSF" id="PIRSF000137">
    <property type="entry name" value="Alcohol_oxidase"/>
    <property type="match status" value="1"/>
</dbReference>
<gene>
    <name evidence="8" type="ORF">L207DRAFT_440691</name>
</gene>
<dbReference type="AlphaFoldDB" id="A0A2J6R188"/>
<proteinExistence type="inferred from homology"/>
<comment type="similarity">
    <text evidence="1">Belongs to the GMC oxidoreductase family.</text>
</comment>
<evidence type="ECO:0000256" key="4">
    <source>
        <dbReference type="PIRSR" id="PIRSR000137-2"/>
    </source>
</evidence>
<reference evidence="8 9" key="1">
    <citation type="submission" date="2016-04" db="EMBL/GenBank/DDBJ databases">
        <title>A degradative enzymes factory behind the ericoid mycorrhizal symbiosis.</title>
        <authorList>
            <consortium name="DOE Joint Genome Institute"/>
            <person name="Martino E."/>
            <person name="Morin E."/>
            <person name="Grelet G."/>
            <person name="Kuo A."/>
            <person name="Kohler A."/>
            <person name="Daghino S."/>
            <person name="Barry K."/>
            <person name="Choi C."/>
            <person name="Cichocki N."/>
            <person name="Clum A."/>
            <person name="Copeland A."/>
            <person name="Hainaut M."/>
            <person name="Haridas S."/>
            <person name="Labutti K."/>
            <person name="Lindquist E."/>
            <person name="Lipzen A."/>
            <person name="Khouja H.-R."/>
            <person name="Murat C."/>
            <person name="Ohm R."/>
            <person name="Olson A."/>
            <person name="Spatafora J."/>
            <person name="Veneault-Fourrey C."/>
            <person name="Henrissat B."/>
            <person name="Grigoriev I."/>
            <person name="Martin F."/>
            <person name="Perotto S."/>
        </authorList>
    </citation>
    <scope>NUCLEOTIDE SEQUENCE [LARGE SCALE GENOMIC DNA]</scope>
    <source>
        <strain evidence="8 9">F</strain>
    </source>
</reference>
<protein>
    <submittedName>
        <fullName evidence="8">GMC oxidoreductase</fullName>
    </submittedName>
</protein>
<feature type="domain" description="Glucose-methanol-choline oxidoreductase N-terminal" evidence="6">
    <location>
        <begin position="36"/>
        <end position="359"/>
    </location>
</feature>
<keyword evidence="4" id="KW-0285">Flavoprotein</keyword>
<evidence type="ECO:0000313" key="9">
    <source>
        <dbReference type="Proteomes" id="UP000235786"/>
    </source>
</evidence>
<keyword evidence="4" id="KW-0274">FAD</keyword>